<dbReference type="InterPro" id="IPR012337">
    <property type="entry name" value="RNaseH-like_sf"/>
</dbReference>
<name>A0A7C9MBR5_9DEIO</name>
<keyword evidence="3" id="KW-1185">Reference proteome</keyword>
<sequence length="431" mass="48476">MRRHLPRWTRHFPTWFEPFQVHLHHKARRRLAALYVQGLCSVSHRKSIVPMADLVAPGDEDRFQHFITDSPWSTAALEPLLFQRANQMLGGKGAVLIIDDTCLTKSGTKSVGVTKQYSGQVGGLTQCQCLISLTLAQHDLPVPVSLRLFLPRDWTGNAQRMVDAGVPEEHQHALSKWAVAIDELDRVSPHLNFGMVLADAGYGANAPFRQALSDRNLHWSVGIYRSQKAYPADVQLLLSLKPVHGRQSKYPTPSHPRQTVEEMLADAVWHQVLWRQGTKAALSGRFAAKYVCLADGTEYRQGQHLPSQSAWIIGEERRGGERKYYACNLPPETALHHLVEGTKRRWACELTHRELKQEVGLDHFEGRSWRGLHHHALLCMVALLFLQWLRLSQPDDLIGDSVPTIRDELAAGLLPACYSRCCPCTGLFSGP</sequence>
<dbReference type="Pfam" id="PF13546">
    <property type="entry name" value="DDE_5"/>
    <property type="match status" value="1"/>
</dbReference>
<dbReference type="RefSeq" id="WP_157461583.1">
    <property type="nucleotide sequence ID" value="NZ_WQLB01000054.1"/>
</dbReference>
<dbReference type="PANTHER" id="PTHR33627">
    <property type="entry name" value="TRANSPOSASE"/>
    <property type="match status" value="1"/>
</dbReference>
<evidence type="ECO:0000259" key="1">
    <source>
        <dbReference type="Pfam" id="PF13546"/>
    </source>
</evidence>
<comment type="caution">
    <text evidence="2">The sequence shown here is derived from an EMBL/GenBank/DDBJ whole genome shotgun (WGS) entry which is preliminary data.</text>
</comment>
<organism evidence="2 3">
    <name type="scientific">Deinococcus arboris</name>
    <dbReference type="NCBI Taxonomy" id="2682977"/>
    <lineage>
        <taxon>Bacteria</taxon>
        <taxon>Thermotogati</taxon>
        <taxon>Deinococcota</taxon>
        <taxon>Deinococci</taxon>
        <taxon>Deinococcales</taxon>
        <taxon>Deinococcaceae</taxon>
        <taxon>Deinococcus</taxon>
    </lineage>
</organism>
<dbReference type="AlphaFoldDB" id="A0A7C9MBR5"/>
<dbReference type="PANTHER" id="PTHR33627:SF1">
    <property type="entry name" value="TRANSPOSASE"/>
    <property type="match status" value="1"/>
</dbReference>
<dbReference type="InterPro" id="IPR038721">
    <property type="entry name" value="IS701-like_DDE_dom"/>
</dbReference>
<gene>
    <name evidence="2" type="ORF">GO986_21540</name>
</gene>
<protein>
    <submittedName>
        <fullName evidence="2">IS701 family transposase</fullName>
    </submittedName>
</protein>
<feature type="domain" description="Transposase IS701-like DDE" evidence="1">
    <location>
        <begin position="19"/>
        <end position="280"/>
    </location>
</feature>
<dbReference type="NCBIfam" id="NF033540">
    <property type="entry name" value="transpos_IS701"/>
    <property type="match status" value="1"/>
</dbReference>
<dbReference type="SUPFAM" id="SSF53098">
    <property type="entry name" value="Ribonuclease H-like"/>
    <property type="match status" value="1"/>
</dbReference>
<evidence type="ECO:0000313" key="3">
    <source>
        <dbReference type="Proteomes" id="UP000483286"/>
    </source>
</evidence>
<dbReference type="Proteomes" id="UP000483286">
    <property type="component" value="Unassembled WGS sequence"/>
</dbReference>
<dbReference type="InterPro" id="IPR039365">
    <property type="entry name" value="IS701-like"/>
</dbReference>
<dbReference type="EMBL" id="WQLB01000054">
    <property type="protein sequence ID" value="MVN89323.1"/>
    <property type="molecule type" value="Genomic_DNA"/>
</dbReference>
<evidence type="ECO:0000313" key="2">
    <source>
        <dbReference type="EMBL" id="MVN89323.1"/>
    </source>
</evidence>
<reference evidence="2 3" key="1">
    <citation type="submission" date="2019-12" db="EMBL/GenBank/DDBJ databases">
        <title>Deinococcus sp. HMF7620 Genome sequencing and assembly.</title>
        <authorList>
            <person name="Kang H."/>
            <person name="Kim H."/>
            <person name="Joh K."/>
        </authorList>
    </citation>
    <scope>NUCLEOTIDE SEQUENCE [LARGE SCALE GENOMIC DNA]</scope>
    <source>
        <strain evidence="2 3">HMF7620</strain>
    </source>
</reference>
<accession>A0A7C9MBR5</accession>
<proteinExistence type="predicted"/>